<sequence>MAQQKGEWFETWFDTRYYHILYQNRDFSEAERFINNLLDDLDLSKSANCLDLACGKGRHSVFINKKGFKVTGVDLSQNSISEAKPFENDSLSFDTHDMREVYKENTFDVVFNLFTSFGYFDDYEDNAKVLNSVHKMLVADGLLVIDFMNADFVLDNLVKKEVKTLDNIDFRITKSYDGRHIFKDINFSDEGKEYHFQEKVQAIKKDEFEMLLKESGFEIEKIYGDFSLSPFSKEKSDRLIIIAKKK</sequence>
<gene>
    <name evidence="1" type="ORF">DIT68_14640</name>
</gene>
<proteinExistence type="predicted"/>
<comment type="caution">
    <text evidence="1">The sequence shown here is derived from an EMBL/GenBank/DDBJ whole genome shotgun (WGS) entry which is preliminary data.</text>
</comment>
<dbReference type="Gene3D" id="2.20.25.110">
    <property type="entry name" value="S-adenosyl-L-methionine-dependent methyltransferases"/>
    <property type="match status" value="1"/>
</dbReference>
<accession>A0A2U2X1A3</accession>
<reference evidence="1 2" key="1">
    <citation type="submission" date="2018-05" db="EMBL/GenBank/DDBJ databases">
        <title>Brumimicrobium oceani sp. nov., isolated from coastal sediment.</title>
        <authorList>
            <person name="Kou Y."/>
        </authorList>
    </citation>
    <scope>NUCLEOTIDE SEQUENCE [LARGE SCALE GENOMIC DNA]</scope>
    <source>
        <strain evidence="1 2">C305</strain>
    </source>
</reference>
<dbReference type="Proteomes" id="UP000245370">
    <property type="component" value="Unassembled WGS sequence"/>
</dbReference>
<keyword evidence="1" id="KW-0808">Transferase</keyword>
<reference evidence="1 2" key="2">
    <citation type="submission" date="2018-05" db="EMBL/GenBank/DDBJ databases">
        <authorList>
            <person name="Lanie J.A."/>
            <person name="Ng W.-L."/>
            <person name="Kazmierczak K.M."/>
            <person name="Andrzejewski T.M."/>
            <person name="Davidsen T.M."/>
            <person name="Wayne K.J."/>
            <person name="Tettelin H."/>
            <person name="Glass J.I."/>
            <person name="Rusch D."/>
            <person name="Podicherti R."/>
            <person name="Tsui H.-C.T."/>
            <person name="Winkler M.E."/>
        </authorList>
    </citation>
    <scope>NUCLEOTIDE SEQUENCE [LARGE SCALE GENOMIC DNA]</scope>
    <source>
        <strain evidence="1 2">C305</strain>
    </source>
</reference>
<organism evidence="1 2">
    <name type="scientific">Brumimicrobium oceani</name>
    <dbReference type="NCBI Taxonomy" id="2100725"/>
    <lineage>
        <taxon>Bacteria</taxon>
        <taxon>Pseudomonadati</taxon>
        <taxon>Bacteroidota</taxon>
        <taxon>Flavobacteriia</taxon>
        <taxon>Flavobacteriales</taxon>
        <taxon>Crocinitomicaceae</taxon>
        <taxon>Brumimicrobium</taxon>
    </lineage>
</organism>
<dbReference type="EMBL" id="QFRJ01000016">
    <property type="protein sequence ID" value="PWH81563.1"/>
    <property type="molecule type" value="Genomic_DNA"/>
</dbReference>
<dbReference type="GO" id="GO:0032259">
    <property type="term" value="P:methylation"/>
    <property type="evidence" value="ECO:0007669"/>
    <property type="project" value="UniProtKB-KW"/>
</dbReference>
<name>A0A2U2X1A3_9FLAO</name>
<dbReference type="OrthoDB" id="9811589at2"/>
<dbReference type="Gene3D" id="3.40.50.150">
    <property type="entry name" value="Vaccinia Virus protein VP39"/>
    <property type="match status" value="1"/>
</dbReference>
<dbReference type="SUPFAM" id="SSF53335">
    <property type="entry name" value="S-adenosyl-L-methionine-dependent methyltransferases"/>
    <property type="match status" value="1"/>
</dbReference>
<evidence type="ECO:0000313" key="1">
    <source>
        <dbReference type="EMBL" id="PWH81563.1"/>
    </source>
</evidence>
<evidence type="ECO:0000313" key="2">
    <source>
        <dbReference type="Proteomes" id="UP000245370"/>
    </source>
</evidence>
<dbReference type="InterPro" id="IPR029063">
    <property type="entry name" value="SAM-dependent_MTases_sf"/>
</dbReference>
<dbReference type="CDD" id="cd02440">
    <property type="entry name" value="AdoMet_MTases"/>
    <property type="match status" value="1"/>
</dbReference>
<keyword evidence="2" id="KW-1185">Reference proteome</keyword>
<dbReference type="PANTHER" id="PTHR43861:SF1">
    <property type="entry name" value="TRANS-ACONITATE 2-METHYLTRANSFERASE"/>
    <property type="match status" value="1"/>
</dbReference>
<dbReference type="PANTHER" id="PTHR43861">
    <property type="entry name" value="TRANS-ACONITATE 2-METHYLTRANSFERASE-RELATED"/>
    <property type="match status" value="1"/>
</dbReference>
<dbReference type="AlphaFoldDB" id="A0A2U2X1A3"/>
<dbReference type="GO" id="GO:0008168">
    <property type="term" value="F:methyltransferase activity"/>
    <property type="evidence" value="ECO:0007669"/>
    <property type="project" value="UniProtKB-KW"/>
</dbReference>
<protein>
    <submittedName>
        <fullName evidence="1">SAM-dependent methyltransferase</fullName>
    </submittedName>
</protein>
<keyword evidence="1" id="KW-0489">Methyltransferase</keyword>
<dbReference type="RefSeq" id="WP_109360571.1">
    <property type="nucleotide sequence ID" value="NZ_QFRJ01000016.1"/>
</dbReference>
<dbReference type="Pfam" id="PF13489">
    <property type="entry name" value="Methyltransf_23"/>
    <property type="match status" value="1"/>
</dbReference>